<evidence type="ECO:0000313" key="13">
    <source>
        <dbReference type="Proteomes" id="UP001305815"/>
    </source>
</evidence>
<dbReference type="InterPro" id="IPR056818">
    <property type="entry name" value="GlmU/GlgC-like_hexapep"/>
</dbReference>
<dbReference type="Gene3D" id="3.90.550.10">
    <property type="entry name" value="Spore Coat Polysaccharide Biosynthesis Protein SpsA, Chain A"/>
    <property type="match status" value="1"/>
</dbReference>
<dbReference type="InterPro" id="IPR005836">
    <property type="entry name" value="ADP_Glu_pyroP_CS"/>
</dbReference>
<sequence length="379" mass="41816">MKQDNMLAMILAGGRGTRLHELTNKVAKPAVSYGGKYKIIDFPISNCANSGIDVVGVLTQYESILLNSYVAAGRRWGLDAKNSGVYVLPPREKADANLDVYRGTADAISQNIDFVDTFSPDYLLILSGDHIYKMNYAKMLQYHKECGADATIAVIEVPMKEASRFGIMNTDENGRIVEFQEKPAEPKSNLASMGIYIFDWKLLRKMLISDMKNPDSSHDFGKDIIPTLLKEGKNLYAYKFKGYWKDVGTIDSLWEANMDLLDKNNELDLNDPTWKIYTEDATTLPQYIGPDAEIKEAFINQGCIIEGMVQNSVLFTGARVGAGAKIIDSVLMPGVEVAEGAVVQRALVADNVKIGREAVVGSADSEHIELVAKRVKGVE</sequence>
<comment type="caution">
    <text evidence="9">Lacks conserved residue(s) required for the propagation of feature annotation.</text>
</comment>
<evidence type="ECO:0000256" key="1">
    <source>
        <dbReference type="ARBA" id="ARBA00010443"/>
    </source>
</evidence>
<dbReference type="PROSITE" id="PS00810">
    <property type="entry name" value="ADP_GLC_PYROPHOSPH_3"/>
    <property type="match status" value="1"/>
</dbReference>
<evidence type="ECO:0000313" key="12">
    <source>
        <dbReference type="EMBL" id="BDZ76162.1"/>
    </source>
</evidence>
<feature type="binding site" evidence="9">
    <location>
        <position position="101"/>
    </location>
    <ligand>
        <name>alpha-D-glucose 1-phosphate</name>
        <dbReference type="ChEBI" id="CHEBI:58601"/>
    </ligand>
</feature>
<dbReference type="CDD" id="cd04651">
    <property type="entry name" value="LbH_G1P_AT_C"/>
    <property type="match status" value="1"/>
</dbReference>
<dbReference type="Pfam" id="PF24894">
    <property type="entry name" value="Hexapep_GlmU"/>
    <property type="match status" value="1"/>
</dbReference>
<comment type="similarity">
    <text evidence="1 9">Belongs to the bacterial/plant glucose-1-phosphate adenylyltransferase family.</text>
</comment>
<dbReference type="PROSITE" id="PS00808">
    <property type="entry name" value="ADP_GLC_PYROPHOSPH_1"/>
    <property type="match status" value="1"/>
</dbReference>
<keyword evidence="13" id="KW-1185">Reference proteome</keyword>
<feature type="site" description="Could play a key role in the communication between the regulatory and the substrate sites" evidence="9">
    <location>
        <position position="60"/>
    </location>
</feature>
<name>A0ABN6YT55_9FIRM</name>
<dbReference type="NCBIfam" id="TIGR02091">
    <property type="entry name" value="glgC"/>
    <property type="match status" value="1"/>
</dbReference>
<dbReference type="RefSeq" id="WP_316266094.1">
    <property type="nucleotide sequence ID" value="NZ_AP027742.1"/>
</dbReference>
<dbReference type="NCBIfam" id="NF003670">
    <property type="entry name" value="PRK05293.1"/>
    <property type="match status" value="1"/>
</dbReference>
<feature type="binding site" evidence="9">
    <location>
        <begin position="181"/>
        <end position="182"/>
    </location>
    <ligand>
        <name>alpha-D-glucose 1-phosphate</name>
        <dbReference type="ChEBI" id="CHEBI:58601"/>
    </ligand>
</feature>
<evidence type="ECO:0000256" key="3">
    <source>
        <dbReference type="ARBA" id="ARBA00022679"/>
    </source>
</evidence>
<evidence type="ECO:0000256" key="6">
    <source>
        <dbReference type="ARBA" id="ARBA00022840"/>
    </source>
</evidence>
<dbReference type="PANTHER" id="PTHR43523:SF2">
    <property type="entry name" value="GLUCOSE-1-PHOSPHATE ADENYLYLTRANSFERASE"/>
    <property type="match status" value="1"/>
</dbReference>
<dbReference type="CDD" id="cd02508">
    <property type="entry name" value="ADP_Glucose_PP"/>
    <property type="match status" value="1"/>
</dbReference>
<dbReference type="Proteomes" id="UP001305815">
    <property type="component" value="Chromosome"/>
</dbReference>
<dbReference type="GO" id="GO:0016779">
    <property type="term" value="F:nucleotidyltransferase activity"/>
    <property type="evidence" value="ECO:0007669"/>
    <property type="project" value="UniProtKB-KW"/>
</dbReference>
<dbReference type="Pfam" id="PF00483">
    <property type="entry name" value="NTP_transferase"/>
    <property type="match status" value="1"/>
</dbReference>
<comment type="pathway">
    <text evidence="9">Glycan biosynthesis; glycogen biosynthesis.</text>
</comment>
<dbReference type="Gene3D" id="2.160.10.10">
    <property type="entry name" value="Hexapeptide repeat proteins"/>
    <property type="match status" value="1"/>
</dbReference>
<keyword evidence="6 9" id="KW-0067">ATP-binding</keyword>
<evidence type="ECO:0000259" key="10">
    <source>
        <dbReference type="Pfam" id="PF00483"/>
    </source>
</evidence>
<dbReference type="InterPro" id="IPR011004">
    <property type="entry name" value="Trimer_LpxA-like_sf"/>
</dbReference>
<evidence type="ECO:0000256" key="4">
    <source>
        <dbReference type="ARBA" id="ARBA00022695"/>
    </source>
</evidence>
<organism evidence="12 13">
    <name type="scientific">Claveliimonas bilis</name>
    <dbReference type="NCBI Taxonomy" id="3028070"/>
    <lineage>
        <taxon>Bacteria</taxon>
        <taxon>Bacillati</taxon>
        <taxon>Bacillota</taxon>
        <taxon>Clostridia</taxon>
        <taxon>Lachnospirales</taxon>
        <taxon>Lachnospiraceae</taxon>
        <taxon>Claveliimonas</taxon>
    </lineage>
</organism>
<feature type="domain" description="Glucose-1-phosphate adenylyltransferase/Bifunctional protein GlmU-like C-terminal hexapeptide" evidence="11">
    <location>
        <begin position="292"/>
        <end position="366"/>
    </location>
</feature>
<dbReference type="InterPro" id="IPR029044">
    <property type="entry name" value="Nucleotide-diphossugar_trans"/>
</dbReference>
<keyword evidence="5 9" id="KW-0547">Nucleotide-binding</keyword>
<comment type="catalytic activity">
    <reaction evidence="9">
        <text>alpha-D-glucose 1-phosphate + ATP + H(+) = ADP-alpha-D-glucose + diphosphate</text>
        <dbReference type="Rhea" id="RHEA:12120"/>
        <dbReference type="ChEBI" id="CHEBI:15378"/>
        <dbReference type="ChEBI" id="CHEBI:30616"/>
        <dbReference type="ChEBI" id="CHEBI:33019"/>
        <dbReference type="ChEBI" id="CHEBI:57498"/>
        <dbReference type="ChEBI" id="CHEBI:58601"/>
        <dbReference type="EC" id="2.7.7.27"/>
    </reaction>
</comment>
<feature type="domain" description="Nucleotidyl transferase" evidence="10">
    <location>
        <begin position="8"/>
        <end position="262"/>
    </location>
</feature>
<dbReference type="InterPro" id="IPR005835">
    <property type="entry name" value="NTP_transferase_dom"/>
</dbReference>
<dbReference type="SUPFAM" id="SSF53448">
    <property type="entry name" value="Nucleotide-diphospho-sugar transferases"/>
    <property type="match status" value="1"/>
</dbReference>
<evidence type="ECO:0000259" key="11">
    <source>
        <dbReference type="Pfam" id="PF24894"/>
    </source>
</evidence>
<dbReference type="InterPro" id="IPR011831">
    <property type="entry name" value="ADP-Glc_PPase"/>
</dbReference>
<proteinExistence type="inferred from homology"/>
<dbReference type="InterPro" id="IPR023049">
    <property type="entry name" value="GlgC_bac"/>
</dbReference>
<evidence type="ECO:0000256" key="7">
    <source>
        <dbReference type="ARBA" id="ARBA00023056"/>
    </source>
</evidence>
<protein>
    <recommendedName>
        <fullName evidence="9">Glucose-1-phosphate adenylyltransferase</fullName>
        <ecNumber evidence="9">2.7.7.27</ecNumber>
    </recommendedName>
    <alternativeName>
        <fullName evidence="9">ADP-glucose pyrophosphorylase</fullName>
        <shortName evidence="9">ADPGlc PPase</shortName>
    </alternativeName>
    <alternativeName>
        <fullName evidence="9">ADP-glucose synthase</fullName>
    </alternativeName>
</protein>
<evidence type="ECO:0000256" key="5">
    <source>
        <dbReference type="ARBA" id="ARBA00022741"/>
    </source>
</evidence>
<feature type="binding site" evidence="9">
    <location>
        <position position="192"/>
    </location>
    <ligand>
        <name>alpha-D-glucose 1-phosphate</name>
        <dbReference type="ChEBI" id="CHEBI:58601"/>
    </ligand>
</feature>
<dbReference type="SUPFAM" id="SSF51161">
    <property type="entry name" value="Trimeric LpxA-like enzymes"/>
    <property type="match status" value="1"/>
</dbReference>
<dbReference type="EC" id="2.7.7.27" evidence="9"/>
<feature type="binding site" evidence="9">
    <location>
        <position position="166"/>
    </location>
    <ligand>
        <name>alpha-D-glucose 1-phosphate</name>
        <dbReference type="ChEBI" id="CHEBI:58601"/>
    </ligand>
</feature>
<keyword evidence="7 9" id="KW-0320">Glycogen biosynthesis</keyword>
<dbReference type="HAMAP" id="MF_00624">
    <property type="entry name" value="GlgC"/>
    <property type="match status" value="1"/>
</dbReference>
<dbReference type="EMBL" id="AP027742">
    <property type="protein sequence ID" value="BDZ76162.1"/>
    <property type="molecule type" value="Genomic_DNA"/>
</dbReference>
<keyword evidence="3 9" id="KW-0808">Transferase</keyword>
<keyword evidence="8 9" id="KW-0119">Carbohydrate metabolism</keyword>
<dbReference type="PANTHER" id="PTHR43523">
    <property type="entry name" value="GLUCOSE-1-PHOSPHATE ADENYLYLTRANSFERASE-RELATED"/>
    <property type="match status" value="1"/>
</dbReference>
<keyword evidence="4 9" id="KW-0548">Nucleotidyltransferase</keyword>
<comment type="function">
    <text evidence="9">Involved in the biosynthesis of ADP-glucose, a building block required for the elongation reactions to produce glycogen. Catalyzes the reaction between ATP and alpha-D-glucose 1-phosphate (G1P) to produce pyrophosphate and ADP-Glc.</text>
</comment>
<accession>A0ABN6YT55</accession>
<gene>
    <name evidence="12" type="primary">glgC_1</name>
    <name evidence="9" type="synonym">glgC</name>
    <name evidence="12" type="ORF">Lac1_03450</name>
</gene>
<evidence type="ECO:0000256" key="9">
    <source>
        <dbReference type="HAMAP-Rule" id="MF_00624"/>
    </source>
</evidence>
<evidence type="ECO:0000256" key="8">
    <source>
        <dbReference type="ARBA" id="ARBA00023277"/>
    </source>
</evidence>
<evidence type="ECO:0000256" key="2">
    <source>
        <dbReference type="ARBA" id="ARBA00022600"/>
    </source>
</evidence>
<keyword evidence="2 9" id="KW-0321">Glycogen metabolism</keyword>
<comment type="subunit">
    <text evidence="9">Homotetramer.</text>
</comment>
<reference evidence="13" key="1">
    <citation type="journal article" date="2023" name="Int. J. Syst. Evol. Microbiol.">
        <title>Claveliimonas bilis gen. nov., sp. nov., deoxycholic acid-producing bacteria isolated from human faeces, and reclassification of Sellimonas monacensis Zenner et al. 2021 as Claveliimonas monacensis comb. nov.</title>
        <authorList>
            <person name="Hisatomi A."/>
            <person name="Kastawa N.W.E.P.G."/>
            <person name="Song I."/>
            <person name="Ohkuma M."/>
            <person name="Fukiya S."/>
            <person name="Sakamoto M."/>
        </authorList>
    </citation>
    <scope>NUCLEOTIDE SEQUENCE [LARGE SCALE GENOMIC DNA]</scope>
    <source>
        <strain evidence="13">12BBH14</strain>
    </source>
</reference>